<dbReference type="Proteomes" id="UP001465755">
    <property type="component" value="Unassembled WGS sequence"/>
</dbReference>
<evidence type="ECO:0000313" key="7">
    <source>
        <dbReference type="EMBL" id="KAK9800221.1"/>
    </source>
</evidence>
<keyword evidence="8" id="KW-1185">Reference proteome</keyword>
<dbReference type="EMBL" id="JALJOQ010000084">
    <property type="protein sequence ID" value="KAK9800221.1"/>
    <property type="molecule type" value="Genomic_DNA"/>
</dbReference>
<comment type="subcellular location">
    <subcellularLocation>
        <location evidence="1">Nucleus</location>
    </subcellularLocation>
</comment>
<comment type="caution">
    <text evidence="7">The sequence shown here is derived from an EMBL/GenBank/DDBJ whole genome shotgun (WGS) entry which is preliminary data.</text>
</comment>
<dbReference type="PANTHER" id="PTHR10644">
    <property type="entry name" value="DNA REPAIR/RNA PROCESSING CPSF FAMILY"/>
    <property type="match status" value="1"/>
</dbReference>
<evidence type="ECO:0008006" key="9">
    <source>
        <dbReference type="Google" id="ProtNLM"/>
    </source>
</evidence>
<reference evidence="7 8" key="1">
    <citation type="journal article" date="2024" name="Nat. Commun.">
        <title>Phylogenomics reveals the evolutionary origins of lichenization in chlorophyte algae.</title>
        <authorList>
            <person name="Puginier C."/>
            <person name="Libourel C."/>
            <person name="Otte J."/>
            <person name="Skaloud P."/>
            <person name="Haon M."/>
            <person name="Grisel S."/>
            <person name="Petersen M."/>
            <person name="Berrin J.G."/>
            <person name="Delaux P.M."/>
            <person name="Dal Grande F."/>
            <person name="Keller J."/>
        </authorList>
    </citation>
    <scope>NUCLEOTIDE SEQUENCE [LARGE SCALE GENOMIC DNA]</scope>
    <source>
        <strain evidence="7 8">SAG 2036</strain>
    </source>
</reference>
<evidence type="ECO:0000259" key="5">
    <source>
        <dbReference type="Pfam" id="PF10433"/>
    </source>
</evidence>
<gene>
    <name evidence="7" type="ORF">WJX73_000021</name>
</gene>
<evidence type="ECO:0000259" key="6">
    <source>
        <dbReference type="Pfam" id="PF23726"/>
    </source>
</evidence>
<dbReference type="InterPro" id="IPR058543">
    <property type="entry name" value="Beta-prop_RSE1/DDB1/CPSF1_2nd"/>
</dbReference>
<evidence type="ECO:0000259" key="4">
    <source>
        <dbReference type="Pfam" id="PF03178"/>
    </source>
</evidence>
<feature type="region of interest" description="Disordered" evidence="3">
    <location>
        <begin position="448"/>
        <end position="482"/>
    </location>
</feature>
<feature type="domain" description="RSE1/DDB1/CPSF1 second beta-propeller" evidence="6">
    <location>
        <begin position="578"/>
        <end position="970"/>
    </location>
</feature>
<protein>
    <recommendedName>
        <fullName evidence="9">Cleavage and polyadenylation specificity factor subunit 1</fullName>
    </recommendedName>
</protein>
<evidence type="ECO:0000256" key="1">
    <source>
        <dbReference type="ARBA" id="ARBA00004123"/>
    </source>
</evidence>
<evidence type="ECO:0000313" key="8">
    <source>
        <dbReference type="Proteomes" id="UP001465755"/>
    </source>
</evidence>
<evidence type="ECO:0000256" key="2">
    <source>
        <dbReference type="ARBA" id="ARBA00023242"/>
    </source>
</evidence>
<proteinExistence type="predicted"/>
<dbReference type="InterPro" id="IPR018846">
    <property type="entry name" value="Beta-prop_RSE1/DDB1/CPSF1_1st"/>
</dbReference>
<feature type="compositionally biased region" description="Basic and acidic residues" evidence="3">
    <location>
        <begin position="460"/>
        <end position="476"/>
    </location>
</feature>
<dbReference type="GO" id="GO:0005634">
    <property type="term" value="C:nucleus"/>
    <property type="evidence" value="ECO:0007669"/>
    <property type="project" value="UniProtKB-SubCell"/>
</dbReference>
<dbReference type="Gene3D" id="2.130.10.10">
    <property type="entry name" value="YVTN repeat-like/Quinoprotein amine dehydrogenase"/>
    <property type="match status" value="2"/>
</dbReference>
<sequence length="1428" mass="150890">MTSQPAIYKQVHPCTGITQCVEAFFTCPIRKSASGESAPPDLIVARSNLLQIYSVRLGLAAGAPAAKLDLLGEWTLWGIVESLSALRGRFAGIQSDAILLTFREAKMVVLAWDDDTQSIKPSSLHYFEDDLELSGGHCAFSHGPRAISDPQGRCAAVVMMGRQVALLPAMDPEVLEARLPRSHPAATAQTRTLPTTLGNACVLDLAKLGVRRVRDAAFLHRYNEPVLLLLHEAGADWVGRARRGRKDGMALVALSVNIAAKRYPRLWAVDKLPADAMQLVPVRSGGALVLCQHLILFYTQGASCSLAVSAKAYAGINPVMLDFAEHAEAPSTSARRHAEKYATNMHPEAAPAAATGAPRAEGFDLDLAGTASVWLSNAALLLSLASGDLLMLMLQQEGSVVRRLKVVGTGINTSPATALCRPGAQLLFLGSFSGDSFLVHTNAEEGAKPAAPQIVPAQDTEQRDPVESEPAPEAKRQRMAASSLDAEDLEVSLIYHTSFTSDTLAASVGSQASKFKFKVADMLPSIGPVRDLAVASLAGSNPANSKGTGEARHHPLLLAAVGSGKQGSLAVLRCSVVPHVITHVPLQGVQGVWAVRYWPQGLDWEPAFEQHAYLLIAEEHSTRILQAGGGDDDEEGGGGQLGQLEGPDLGFDTRRKTLAAGTLLNDSRIVQVCAEGFKVLAGTTCLQEVAVEALAPGSAGPSGAPTSLASASFCDPYLLLRLSSGHAVLLCANPDTGEVGFVEEAPLALHGAETQDAVPRGATSVLVCRANGVMEVFELPLMARVWAADDVTDLPQTLVPRDEVSSAVSGLLSRPVTAASPVVEVRLECFASSEGPAPSTGCCNPPLLFLRLSDHSLVVYRAFHRHSPGIKFAKLPLNLPLLRSRAPGMVLHRFDGLASGEADPTRSKTYCGMFVSGLQPVWLIVSRGGLIMHPMDCDGAVVGFSPFHNPNCSHGFIALSATGALRICQLPTKTRLDTAWPLQKHNQGATVQQVAFHQPSQLCVLLVSQEGPSRPHLPEEDGGNPQASYAYAAASAAAKHRGTERSAEVRLVQPGTWQTVWRQLLEAGELPLSLHSAALRVCGEQGQLLPSAETEPLVAVGTALGYGEDHPCIGRVLVFRVKPAPQDAAQGLAFPSGELAYSRLVQGPVNGLAVVEGTLVVAYGTRIDLYAWTGARLQRVAFHEGIVEVTCLATIKSFLMYGDALKGLSFLATQQGSRQLVPVSKDYSKVDVSAAGTVVAGGKLGMVCSDAVGTLRMFAYATAHPQMWRGKRLLPLGTLHTGHFIGSLVSGLRLASRSGKGLSKGTVMQAALGGTSGGALVALAPVEDDASRTALQALQQALVKGQVHSCGLNPKAFRRRHQKVPSDLGGGSLVGIPWKEQNMLDGDLLWSYASLSCSRQLALAASAGSTRETLLGALHDLACALLFI</sequence>
<feature type="domain" description="RSE1/DDB1/CPSF1 C-terminal" evidence="4">
    <location>
        <begin position="1048"/>
        <end position="1393"/>
    </location>
</feature>
<name>A0AAW1P0V0_9CHLO</name>
<evidence type="ECO:0000256" key="3">
    <source>
        <dbReference type="SAM" id="MobiDB-lite"/>
    </source>
</evidence>
<dbReference type="InterPro" id="IPR015943">
    <property type="entry name" value="WD40/YVTN_repeat-like_dom_sf"/>
</dbReference>
<dbReference type="Pfam" id="PF03178">
    <property type="entry name" value="CPSF_A"/>
    <property type="match status" value="1"/>
</dbReference>
<dbReference type="InterPro" id="IPR050358">
    <property type="entry name" value="RSE1/DDB1/CFT1"/>
</dbReference>
<feature type="domain" description="RSE1/DDB1/CPSF1 first beta-propeller" evidence="5">
    <location>
        <begin position="40"/>
        <end position="450"/>
    </location>
</feature>
<organism evidence="7 8">
    <name type="scientific">Symbiochloris irregularis</name>
    <dbReference type="NCBI Taxonomy" id="706552"/>
    <lineage>
        <taxon>Eukaryota</taxon>
        <taxon>Viridiplantae</taxon>
        <taxon>Chlorophyta</taxon>
        <taxon>core chlorophytes</taxon>
        <taxon>Trebouxiophyceae</taxon>
        <taxon>Trebouxiales</taxon>
        <taxon>Trebouxiaceae</taxon>
        <taxon>Symbiochloris</taxon>
    </lineage>
</organism>
<dbReference type="Pfam" id="PF10433">
    <property type="entry name" value="Beta-prop_RSE1_1st"/>
    <property type="match status" value="1"/>
</dbReference>
<dbReference type="Pfam" id="PF23726">
    <property type="entry name" value="Beta-prop_RSE1_2nd"/>
    <property type="match status" value="1"/>
</dbReference>
<accession>A0AAW1P0V0</accession>
<dbReference type="InterPro" id="IPR004871">
    <property type="entry name" value="RSE1/DDB1/CPSF1_C"/>
</dbReference>
<dbReference type="GO" id="GO:0003676">
    <property type="term" value="F:nucleic acid binding"/>
    <property type="evidence" value="ECO:0007669"/>
    <property type="project" value="InterPro"/>
</dbReference>
<keyword evidence="2" id="KW-0539">Nucleus</keyword>